<feature type="compositionally biased region" description="Acidic residues" evidence="1">
    <location>
        <begin position="155"/>
        <end position="169"/>
    </location>
</feature>
<feature type="region of interest" description="Disordered" evidence="1">
    <location>
        <begin position="45"/>
        <end position="83"/>
    </location>
</feature>
<dbReference type="AlphaFoldDB" id="A0AAW0MQD4"/>
<reference evidence="3" key="1">
    <citation type="submission" date="2024-04" db="EMBL/GenBank/DDBJ databases">
        <title>Salinicola lusitanus LLJ914,a marine bacterium isolated from the Okinawa Trough.</title>
        <authorList>
            <person name="Li J."/>
        </authorList>
    </citation>
    <scope>NUCLEOTIDE SEQUENCE [LARGE SCALE GENOMIC DNA]</scope>
</reference>
<protein>
    <submittedName>
        <fullName evidence="2">Uncharacterized protein</fullName>
    </submittedName>
</protein>
<organism evidence="2 3">
    <name type="scientific">Mugilogobius chulae</name>
    <name type="common">yellowstripe goby</name>
    <dbReference type="NCBI Taxonomy" id="88201"/>
    <lineage>
        <taxon>Eukaryota</taxon>
        <taxon>Metazoa</taxon>
        <taxon>Chordata</taxon>
        <taxon>Craniata</taxon>
        <taxon>Vertebrata</taxon>
        <taxon>Euteleostomi</taxon>
        <taxon>Actinopterygii</taxon>
        <taxon>Neopterygii</taxon>
        <taxon>Teleostei</taxon>
        <taxon>Neoteleostei</taxon>
        <taxon>Acanthomorphata</taxon>
        <taxon>Gobiaria</taxon>
        <taxon>Gobiiformes</taxon>
        <taxon>Gobioidei</taxon>
        <taxon>Gobiidae</taxon>
        <taxon>Gobionellinae</taxon>
        <taxon>Mugilogobius</taxon>
    </lineage>
</organism>
<proteinExistence type="predicted"/>
<feature type="compositionally biased region" description="Basic and acidic residues" evidence="1">
    <location>
        <begin position="170"/>
        <end position="189"/>
    </location>
</feature>
<sequence length="189" mass="21667">MKNTEAEPCVLLKQSHAYYCRFRGRFAKITREAAYKKSYPRPQWDLLRTAPKKGSNKTSGRSEGHPTKSTNEDQAEACDKPGCVLREQSQEYLLQRKRIEELEKLTATSTFHSGPLEVIYANMSTYVPEYSDTESEGSEEPEDPEEPHKSKHEEETQESEDSEEADEAQQTEKETQEPEQKEETRGSAD</sequence>
<evidence type="ECO:0000313" key="3">
    <source>
        <dbReference type="Proteomes" id="UP001460270"/>
    </source>
</evidence>
<name>A0AAW0MQD4_9GOBI</name>
<evidence type="ECO:0000256" key="1">
    <source>
        <dbReference type="SAM" id="MobiDB-lite"/>
    </source>
</evidence>
<accession>A0AAW0MQD4</accession>
<dbReference type="EMBL" id="JBBPFD010000022">
    <property type="protein sequence ID" value="KAK7881347.1"/>
    <property type="molecule type" value="Genomic_DNA"/>
</dbReference>
<feature type="compositionally biased region" description="Acidic residues" evidence="1">
    <location>
        <begin position="131"/>
        <end position="145"/>
    </location>
</feature>
<gene>
    <name evidence="2" type="ORF">WMY93_029756</name>
</gene>
<evidence type="ECO:0000313" key="2">
    <source>
        <dbReference type="EMBL" id="KAK7881347.1"/>
    </source>
</evidence>
<feature type="region of interest" description="Disordered" evidence="1">
    <location>
        <begin position="127"/>
        <end position="189"/>
    </location>
</feature>
<keyword evidence="3" id="KW-1185">Reference proteome</keyword>
<comment type="caution">
    <text evidence="2">The sequence shown here is derived from an EMBL/GenBank/DDBJ whole genome shotgun (WGS) entry which is preliminary data.</text>
</comment>
<dbReference type="Proteomes" id="UP001460270">
    <property type="component" value="Unassembled WGS sequence"/>
</dbReference>